<gene>
    <name evidence="1" type="ORF">FH603_4771</name>
</gene>
<comment type="caution">
    <text evidence="1">The sequence shown here is derived from an EMBL/GenBank/DDBJ whole genome shotgun (WGS) entry which is preliminary data.</text>
</comment>
<dbReference type="InterPro" id="IPR011042">
    <property type="entry name" value="6-blade_b-propeller_TolB-like"/>
</dbReference>
<protein>
    <submittedName>
        <fullName evidence="1">Uncharacterized protein</fullName>
    </submittedName>
</protein>
<sequence>MGQKAPVQEKNYALLPTLPPPPKPEPFVVSTIPLPPTVIYADLVNYLPDAKHLIMEVHMAGSKKTDLAVMNDDGSGFKCLTCGLTEEIGGEMPVPLPDGKRVYTPSGILECSPSIVDCQEARILPLVYPPIPGSSILMRIASNMSPDGIHVACTVITTKGGLVLVSELTRVSDPKGDRYELQHAKVVAGQTMAGPTTFRLNLGGAGEVKSFTDRGRSLTTSSLFEGNNFDLAKIDLTTGEVTRLTKHFSYDEGTYPSPDGKWVIFQTHRQTTRMDAFGLIPRPLIASLPQVAGVAYHRNAEFAGYAPPVRRFYGLSMVDQYGDRARLPEDGYTGQALTTASDNFTMYNHLGNFTWHPSSTYGIFWEQKDPMKEKPGEQRGRLRMIRFTARKPTKPLVPFSPAMTWATNLADIQWKDETLPETGTLKGAVSGFAQISTQKVAAEPGQEPRRMITYTNYSDDGSIILNGSESSTIGGSFGREVSWDADIKVTGTRTGFLKAQHVIFRITKMSSGTIQAELGNHKIEVDLSKGLPIGVPGELR</sequence>
<dbReference type="SUPFAM" id="SSF69304">
    <property type="entry name" value="Tricorn protease N-terminal domain"/>
    <property type="match status" value="1"/>
</dbReference>
<dbReference type="Gene3D" id="2.120.10.30">
    <property type="entry name" value="TolB, C-terminal domain"/>
    <property type="match status" value="1"/>
</dbReference>
<dbReference type="Pfam" id="PF07676">
    <property type="entry name" value="PD40"/>
    <property type="match status" value="1"/>
</dbReference>
<dbReference type="Proteomes" id="UP000700732">
    <property type="component" value="Unassembled WGS sequence"/>
</dbReference>
<accession>A0ABR6WCI8</accession>
<evidence type="ECO:0000313" key="1">
    <source>
        <dbReference type="EMBL" id="MBC3794244.1"/>
    </source>
</evidence>
<name>A0ABR6WCI8_9BACT</name>
<evidence type="ECO:0000313" key="2">
    <source>
        <dbReference type="Proteomes" id="UP000700732"/>
    </source>
</evidence>
<proteinExistence type="predicted"/>
<dbReference type="InterPro" id="IPR011659">
    <property type="entry name" value="WD40"/>
</dbReference>
<dbReference type="EMBL" id="VFIA01000040">
    <property type="protein sequence ID" value="MBC3794244.1"/>
    <property type="molecule type" value="Genomic_DNA"/>
</dbReference>
<reference evidence="1 2" key="1">
    <citation type="submission" date="2019-06" db="EMBL/GenBank/DDBJ databases">
        <title>Spirosoma utsteinense sp. nov. isolated from Antarctic ice-free soils.</title>
        <authorList>
            <person name="Tahon G."/>
        </authorList>
    </citation>
    <scope>NUCLEOTIDE SEQUENCE [LARGE SCALE GENOMIC DNA]</scope>
    <source>
        <strain evidence="1 2">LMG 31447</strain>
    </source>
</reference>
<organism evidence="1 2">
    <name type="scientific">Spirosoma utsteinense</name>
    <dbReference type="NCBI Taxonomy" id="2585773"/>
    <lineage>
        <taxon>Bacteria</taxon>
        <taxon>Pseudomonadati</taxon>
        <taxon>Bacteroidota</taxon>
        <taxon>Cytophagia</taxon>
        <taxon>Cytophagales</taxon>
        <taxon>Cytophagaceae</taxon>
        <taxon>Spirosoma</taxon>
    </lineage>
</organism>
<dbReference type="RefSeq" id="WP_186749804.1">
    <property type="nucleotide sequence ID" value="NZ_VFIC01000002.1"/>
</dbReference>
<keyword evidence="2" id="KW-1185">Reference proteome</keyword>